<dbReference type="OrthoDB" id="8888710at2"/>
<proteinExistence type="predicted"/>
<organism evidence="1 2">
    <name type="scientific">Rheinheimera pacifica</name>
    <dbReference type="NCBI Taxonomy" id="173990"/>
    <lineage>
        <taxon>Bacteria</taxon>
        <taxon>Pseudomonadati</taxon>
        <taxon>Pseudomonadota</taxon>
        <taxon>Gammaproteobacteria</taxon>
        <taxon>Chromatiales</taxon>
        <taxon>Chromatiaceae</taxon>
        <taxon>Rheinheimera</taxon>
    </lineage>
</organism>
<evidence type="ECO:0000313" key="1">
    <source>
        <dbReference type="EMBL" id="SEH56112.1"/>
    </source>
</evidence>
<dbReference type="Pfam" id="PF07277">
    <property type="entry name" value="SapC"/>
    <property type="match status" value="1"/>
</dbReference>
<gene>
    <name evidence="1" type="ORF">SAMN05660691_00145</name>
</gene>
<dbReference type="STRING" id="173990.SAMN05660691_00145"/>
<keyword evidence="2" id="KW-1185">Reference proteome</keyword>
<evidence type="ECO:0000313" key="2">
    <source>
        <dbReference type="Proteomes" id="UP000199371"/>
    </source>
</evidence>
<dbReference type="AlphaFoldDB" id="A0A1H6JAV5"/>
<sequence length="255" mass="28689">MPRHALLNNIDHQHTRVLHRFGAEYGDNIASTLVFPTEFTELQKEYPILLRRDADDNQYQAIALLGFAADENLYLNNQQPSGWDARYIPASIEKGPFLIGFQRQSSDLNDEPEPVVHIDIDHPKISEQYGQQLFLPQGGNSPYLEHISARLQAIHQGLAIAPAMFAAFTELELIEPVNIEFSLDNGEKYRLTGNYCINAARLAALRGTGLEQLHQAGFLQLAYAIVNSMSNIRSLIERKNQLNRQQAVAVSDKPL</sequence>
<reference evidence="2" key="1">
    <citation type="submission" date="2016-10" db="EMBL/GenBank/DDBJ databases">
        <authorList>
            <person name="Varghese N."/>
            <person name="Submissions S."/>
        </authorList>
    </citation>
    <scope>NUCLEOTIDE SEQUENCE [LARGE SCALE GENOMIC DNA]</scope>
    <source>
        <strain evidence="2">DSM 17616</strain>
    </source>
</reference>
<dbReference type="InterPro" id="IPR010836">
    <property type="entry name" value="SapC"/>
</dbReference>
<dbReference type="EMBL" id="FNXF01000001">
    <property type="protein sequence ID" value="SEH56112.1"/>
    <property type="molecule type" value="Genomic_DNA"/>
</dbReference>
<name>A0A1H6JAV5_9GAMM</name>
<accession>A0A1H6JAV5</accession>
<protein>
    <submittedName>
        <fullName evidence="1">SapC protein</fullName>
    </submittedName>
</protein>
<dbReference type="RefSeq" id="WP_092789146.1">
    <property type="nucleotide sequence ID" value="NZ_FNXF01000001.1"/>
</dbReference>
<dbReference type="Proteomes" id="UP000199371">
    <property type="component" value="Unassembled WGS sequence"/>
</dbReference>